<evidence type="ECO:0000256" key="4">
    <source>
        <dbReference type="ARBA" id="ARBA00023136"/>
    </source>
</evidence>
<sequence>MCWPVPPPWRADMAMTRAEDLSTGRRVGALAFLLVGYFCYAWAWNTVDILRPYIRDAAGLTLQQSGLLYTVQAAGGLVGAIMMGQVADRIGRRNALMLALAGVGSLLLLQMAVTAPLPLLASRAGLGFFMGAMYPIVVGLYAGMFAPRTRGLIAGIVMGTYNVAVASLTFIAGQVIAAGMDWRLLYWLGVVPLAALQVTVWAIPDDRRLLAWGAQPGAQTMARKLPIAEMFLPAVRRKTLLLTAMTGLNFFAYQAFTGWATTYLKDVRALPADLIGQVLGVQFIAAALGGFGWGMLSDRFGRRAAAWGFVAAAALIPVYLFVPLSPLMFVAVGFAYGMMLSASAVWGPWLSELYPPHLRSTAASIFNWGRIVSMLAPIITGALVPALGMAPVMLMGSGAFLLAAAIWLSLPETMTR</sequence>
<feature type="domain" description="Major facilitator superfamily (MFS) profile" evidence="6">
    <location>
        <begin position="29"/>
        <end position="414"/>
    </location>
</feature>
<dbReference type="OrthoDB" id="9784658at2"/>
<dbReference type="PANTHER" id="PTHR23508:SF10">
    <property type="entry name" value="CARBOXYLIC ACID TRANSPORTER PROTEIN HOMOLOG"/>
    <property type="match status" value="1"/>
</dbReference>
<dbReference type="SUPFAM" id="SSF103473">
    <property type="entry name" value="MFS general substrate transporter"/>
    <property type="match status" value="1"/>
</dbReference>
<protein>
    <recommendedName>
        <fullName evidence="6">Major facilitator superfamily (MFS) profile domain-containing protein</fullName>
    </recommendedName>
</protein>
<evidence type="ECO:0000256" key="5">
    <source>
        <dbReference type="SAM" id="Phobius"/>
    </source>
</evidence>
<evidence type="ECO:0000256" key="3">
    <source>
        <dbReference type="ARBA" id="ARBA00022989"/>
    </source>
</evidence>
<feature type="transmembrane region" description="Helical" evidence="5">
    <location>
        <begin position="362"/>
        <end position="384"/>
    </location>
</feature>
<dbReference type="Pfam" id="PF07690">
    <property type="entry name" value="MFS_1"/>
    <property type="match status" value="1"/>
</dbReference>
<feature type="transmembrane region" description="Helical" evidence="5">
    <location>
        <begin position="125"/>
        <end position="145"/>
    </location>
</feature>
<feature type="transmembrane region" description="Helical" evidence="5">
    <location>
        <begin position="274"/>
        <end position="293"/>
    </location>
</feature>
<evidence type="ECO:0000256" key="1">
    <source>
        <dbReference type="ARBA" id="ARBA00004141"/>
    </source>
</evidence>
<evidence type="ECO:0000259" key="6">
    <source>
        <dbReference type="PROSITE" id="PS50850"/>
    </source>
</evidence>
<proteinExistence type="predicted"/>
<dbReference type="Proteomes" id="UP000216991">
    <property type="component" value="Unassembled WGS sequence"/>
</dbReference>
<dbReference type="InterPro" id="IPR020846">
    <property type="entry name" value="MFS_dom"/>
</dbReference>
<dbReference type="PROSITE" id="PS50850">
    <property type="entry name" value="MFS"/>
    <property type="match status" value="1"/>
</dbReference>
<feature type="transmembrane region" description="Helical" evidence="5">
    <location>
        <begin position="65"/>
        <end position="83"/>
    </location>
</feature>
<organism evidence="7 8">
    <name type="scientific">Sandarakinorhabdus cyanobacteriorum</name>
    <dbReference type="NCBI Taxonomy" id="1981098"/>
    <lineage>
        <taxon>Bacteria</taxon>
        <taxon>Pseudomonadati</taxon>
        <taxon>Pseudomonadota</taxon>
        <taxon>Alphaproteobacteria</taxon>
        <taxon>Sphingomonadales</taxon>
        <taxon>Sphingosinicellaceae</taxon>
        <taxon>Sandarakinorhabdus</taxon>
    </lineage>
</organism>
<keyword evidence="4 5" id="KW-0472">Membrane</keyword>
<accession>A0A255Z1E5</accession>
<keyword evidence="8" id="KW-1185">Reference proteome</keyword>
<dbReference type="AlphaFoldDB" id="A0A255Z1E5"/>
<dbReference type="EMBL" id="NOXT01000066">
    <property type="protein sequence ID" value="OYQ34725.1"/>
    <property type="molecule type" value="Genomic_DNA"/>
</dbReference>
<feature type="transmembrane region" description="Helical" evidence="5">
    <location>
        <begin position="184"/>
        <end position="203"/>
    </location>
</feature>
<comment type="caution">
    <text evidence="7">The sequence shown here is derived from an EMBL/GenBank/DDBJ whole genome shotgun (WGS) entry which is preliminary data.</text>
</comment>
<feature type="transmembrane region" description="Helical" evidence="5">
    <location>
        <begin position="390"/>
        <end position="410"/>
    </location>
</feature>
<evidence type="ECO:0000313" key="7">
    <source>
        <dbReference type="EMBL" id="OYQ34725.1"/>
    </source>
</evidence>
<dbReference type="Gene3D" id="1.20.1250.20">
    <property type="entry name" value="MFS general substrate transporter like domains"/>
    <property type="match status" value="2"/>
</dbReference>
<dbReference type="PROSITE" id="PS00216">
    <property type="entry name" value="SUGAR_TRANSPORT_1"/>
    <property type="match status" value="1"/>
</dbReference>
<comment type="subcellular location">
    <subcellularLocation>
        <location evidence="1">Membrane</location>
        <topology evidence="1">Multi-pass membrane protein</topology>
    </subcellularLocation>
</comment>
<evidence type="ECO:0000313" key="8">
    <source>
        <dbReference type="Proteomes" id="UP000216991"/>
    </source>
</evidence>
<feature type="transmembrane region" description="Helical" evidence="5">
    <location>
        <begin position="240"/>
        <end position="262"/>
    </location>
</feature>
<feature type="transmembrane region" description="Helical" evidence="5">
    <location>
        <begin position="152"/>
        <end position="178"/>
    </location>
</feature>
<feature type="transmembrane region" description="Helical" evidence="5">
    <location>
        <begin position="27"/>
        <end position="45"/>
    </location>
</feature>
<dbReference type="GO" id="GO:0046943">
    <property type="term" value="F:carboxylic acid transmembrane transporter activity"/>
    <property type="evidence" value="ECO:0007669"/>
    <property type="project" value="TreeGrafter"/>
</dbReference>
<evidence type="ECO:0000256" key="2">
    <source>
        <dbReference type="ARBA" id="ARBA00022692"/>
    </source>
</evidence>
<dbReference type="InterPro" id="IPR036259">
    <property type="entry name" value="MFS_trans_sf"/>
</dbReference>
<feature type="transmembrane region" description="Helical" evidence="5">
    <location>
        <begin position="328"/>
        <end position="350"/>
    </location>
</feature>
<reference evidence="7 8" key="1">
    <citation type="submission" date="2017-07" db="EMBL/GenBank/DDBJ databases">
        <title>Sandarakinorhabdus cyanobacteriorum sp. nov., a novel bacterium isolated from cyanobacterial aggregates in a eutrophic lake.</title>
        <authorList>
            <person name="Cai H."/>
        </authorList>
    </citation>
    <scope>NUCLEOTIDE SEQUENCE [LARGE SCALE GENOMIC DNA]</scope>
    <source>
        <strain evidence="7 8">TH057</strain>
    </source>
</reference>
<keyword evidence="2 5" id="KW-0812">Transmembrane</keyword>
<feature type="transmembrane region" description="Helical" evidence="5">
    <location>
        <begin position="95"/>
        <end position="113"/>
    </location>
</feature>
<name>A0A255Z1E5_9SPHN</name>
<dbReference type="InterPro" id="IPR011701">
    <property type="entry name" value="MFS"/>
</dbReference>
<gene>
    <name evidence="7" type="ORF">CHU93_02195</name>
</gene>
<dbReference type="PANTHER" id="PTHR23508">
    <property type="entry name" value="CARBOXYLIC ACID TRANSPORTER PROTEIN HOMOLOG"/>
    <property type="match status" value="1"/>
</dbReference>
<feature type="transmembrane region" description="Helical" evidence="5">
    <location>
        <begin position="305"/>
        <end position="322"/>
    </location>
</feature>
<dbReference type="GO" id="GO:0005886">
    <property type="term" value="C:plasma membrane"/>
    <property type="evidence" value="ECO:0007669"/>
    <property type="project" value="TreeGrafter"/>
</dbReference>
<keyword evidence="3 5" id="KW-1133">Transmembrane helix</keyword>
<dbReference type="InterPro" id="IPR005829">
    <property type="entry name" value="Sugar_transporter_CS"/>
</dbReference>